<dbReference type="InterPro" id="IPR000847">
    <property type="entry name" value="LysR_HTH_N"/>
</dbReference>
<dbReference type="Gene3D" id="1.10.10.10">
    <property type="entry name" value="Winged helix-like DNA-binding domain superfamily/Winged helix DNA-binding domain"/>
    <property type="match status" value="1"/>
</dbReference>
<dbReference type="Gene3D" id="3.40.190.290">
    <property type="match status" value="1"/>
</dbReference>
<dbReference type="Proteomes" id="UP000320776">
    <property type="component" value="Chromosome"/>
</dbReference>
<dbReference type="Pfam" id="PF00126">
    <property type="entry name" value="HTH_1"/>
    <property type="match status" value="1"/>
</dbReference>
<dbReference type="RefSeq" id="WP_144352450.1">
    <property type="nucleotide sequence ID" value="NZ_CP036259.1"/>
</dbReference>
<dbReference type="GO" id="GO:0000976">
    <property type="term" value="F:transcription cis-regulatory region binding"/>
    <property type="evidence" value="ECO:0007669"/>
    <property type="project" value="TreeGrafter"/>
</dbReference>
<dbReference type="PANTHER" id="PTHR30126">
    <property type="entry name" value="HTH-TYPE TRANSCRIPTIONAL REGULATOR"/>
    <property type="match status" value="1"/>
</dbReference>
<dbReference type="InterPro" id="IPR005119">
    <property type="entry name" value="LysR_subst-bd"/>
</dbReference>
<evidence type="ECO:0000256" key="3">
    <source>
        <dbReference type="ARBA" id="ARBA00023125"/>
    </source>
</evidence>
<dbReference type="PROSITE" id="PS50931">
    <property type="entry name" value="HTH_LYSR"/>
    <property type="match status" value="1"/>
</dbReference>
<gene>
    <name evidence="6" type="primary">gltR_3</name>
    <name evidence="6" type="ORF">SPTER_46140</name>
</gene>
<dbReference type="PRINTS" id="PR00039">
    <property type="entry name" value="HTHLYSR"/>
</dbReference>
<dbReference type="FunFam" id="1.10.10.10:FF:000001">
    <property type="entry name" value="LysR family transcriptional regulator"/>
    <property type="match status" value="1"/>
</dbReference>
<dbReference type="KEGG" id="sted:SPTER_46140"/>
<dbReference type="GO" id="GO:0003700">
    <property type="term" value="F:DNA-binding transcription factor activity"/>
    <property type="evidence" value="ECO:0007669"/>
    <property type="project" value="InterPro"/>
</dbReference>
<evidence type="ECO:0000256" key="1">
    <source>
        <dbReference type="ARBA" id="ARBA00009437"/>
    </source>
</evidence>
<dbReference type="InterPro" id="IPR036390">
    <property type="entry name" value="WH_DNA-bd_sf"/>
</dbReference>
<feature type="domain" description="HTH lysR-type" evidence="5">
    <location>
        <begin position="1"/>
        <end position="58"/>
    </location>
</feature>
<evidence type="ECO:0000313" key="7">
    <source>
        <dbReference type="Proteomes" id="UP000320776"/>
    </source>
</evidence>
<dbReference type="OrthoDB" id="108771at2"/>
<accession>A0A517E0N3</accession>
<evidence type="ECO:0000313" key="6">
    <source>
        <dbReference type="EMBL" id="QDR83138.1"/>
    </source>
</evidence>
<sequence>MELRQLQIFYAAAQTLNFTKAGLKLGYAQSNITGQIRQLEDELQVKLFERMGRGIQLTHDGQKFLENVKHILDLCTKAKGEFLPQVVRGVLNIGAAETVCVYRLPQILTEYRKLYPQVEIRVQTESCEHFFELIKASTIDVALVLTDSVKAPEMTVRTLHDEQLTAVASPFHPLARQKKITPQALAGHCLITTLPGCGYRPLILAMFKEQAVKPGAVMELSSIGAIRQCTICGLGIAFLPKIAVTDDIDRNNLLELDWCGPAFKVRTQLIYHREKWLTPAMRAFIELAGANPYSPDSRDAV</sequence>
<keyword evidence="4" id="KW-0804">Transcription</keyword>
<keyword evidence="3" id="KW-0238">DNA-binding</keyword>
<reference evidence="6 7" key="1">
    <citation type="submission" date="2019-02" db="EMBL/GenBank/DDBJ databases">
        <title>Closed genome of Sporomusa termitida DSM 4440.</title>
        <authorList>
            <person name="Poehlein A."/>
            <person name="Daniel R."/>
        </authorList>
    </citation>
    <scope>NUCLEOTIDE SEQUENCE [LARGE SCALE GENOMIC DNA]</scope>
    <source>
        <strain evidence="6 7">DSM 4440</strain>
    </source>
</reference>
<organism evidence="6 7">
    <name type="scientific">Sporomusa termitida</name>
    <dbReference type="NCBI Taxonomy" id="2377"/>
    <lineage>
        <taxon>Bacteria</taxon>
        <taxon>Bacillati</taxon>
        <taxon>Bacillota</taxon>
        <taxon>Negativicutes</taxon>
        <taxon>Selenomonadales</taxon>
        <taxon>Sporomusaceae</taxon>
        <taxon>Sporomusa</taxon>
    </lineage>
</organism>
<proteinExistence type="inferred from homology"/>
<dbReference type="PANTHER" id="PTHR30126:SF40">
    <property type="entry name" value="HTH-TYPE TRANSCRIPTIONAL REGULATOR GLTR"/>
    <property type="match status" value="1"/>
</dbReference>
<dbReference type="SUPFAM" id="SSF46785">
    <property type="entry name" value="Winged helix' DNA-binding domain"/>
    <property type="match status" value="1"/>
</dbReference>
<evidence type="ECO:0000256" key="2">
    <source>
        <dbReference type="ARBA" id="ARBA00023015"/>
    </source>
</evidence>
<evidence type="ECO:0000256" key="4">
    <source>
        <dbReference type="ARBA" id="ARBA00023163"/>
    </source>
</evidence>
<dbReference type="AlphaFoldDB" id="A0A517E0N3"/>
<dbReference type="InterPro" id="IPR036388">
    <property type="entry name" value="WH-like_DNA-bd_sf"/>
</dbReference>
<keyword evidence="7" id="KW-1185">Reference proteome</keyword>
<dbReference type="CDD" id="cd05466">
    <property type="entry name" value="PBP2_LTTR_substrate"/>
    <property type="match status" value="1"/>
</dbReference>
<keyword evidence="2" id="KW-0805">Transcription regulation</keyword>
<evidence type="ECO:0000259" key="5">
    <source>
        <dbReference type="PROSITE" id="PS50931"/>
    </source>
</evidence>
<comment type="similarity">
    <text evidence="1">Belongs to the LysR transcriptional regulatory family.</text>
</comment>
<name>A0A517E0N3_9FIRM</name>
<dbReference type="SUPFAM" id="SSF53850">
    <property type="entry name" value="Periplasmic binding protein-like II"/>
    <property type="match status" value="1"/>
</dbReference>
<dbReference type="EMBL" id="CP036259">
    <property type="protein sequence ID" value="QDR83138.1"/>
    <property type="molecule type" value="Genomic_DNA"/>
</dbReference>
<protein>
    <submittedName>
        <fullName evidence="6">HTH-type transcriptional regulator GltR</fullName>
    </submittedName>
</protein>
<dbReference type="Pfam" id="PF03466">
    <property type="entry name" value="LysR_substrate"/>
    <property type="match status" value="1"/>
</dbReference>